<keyword evidence="1" id="KW-0695">RNA-directed DNA polymerase</keyword>
<protein>
    <submittedName>
        <fullName evidence="1">Reverse transcriptase</fullName>
    </submittedName>
</protein>
<keyword evidence="1" id="KW-0808">Transferase</keyword>
<sequence length="78" mass="8522">MVALGNELLKGGEPSASFLEALIIPLRKKGDSVNVMDYRPISLLPTGYKILTKIVATRLQQMLGKLIGSTQQGFVHVR</sequence>
<evidence type="ECO:0000313" key="2">
    <source>
        <dbReference type="Proteomes" id="UP000198211"/>
    </source>
</evidence>
<dbReference type="GO" id="GO:0003964">
    <property type="term" value="F:RNA-directed DNA polymerase activity"/>
    <property type="evidence" value="ECO:0007669"/>
    <property type="project" value="UniProtKB-KW"/>
</dbReference>
<keyword evidence="2" id="KW-1185">Reference proteome</keyword>
<dbReference type="Proteomes" id="UP000198211">
    <property type="component" value="Unassembled WGS sequence"/>
</dbReference>
<reference evidence="2" key="1">
    <citation type="submission" date="2017-03" db="EMBL/GenBank/DDBJ databases">
        <title>Phytopthora megakarya and P. palmivora, two closely related causual agents of cacao black pod achieved similar genome size and gene model numbers by different mechanisms.</title>
        <authorList>
            <person name="Ali S."/>
            <person name="Shao J."/>
            <person name="Larry D.J."/>
            <person name="Kronmiller B."/>
            <person name="Shen D."/>
            <person name="Strem M.D."/>
            <person name="Melnick R.L."/>
            <person name="Guiltinan M.J."/>
            <person name="Tyler B.M."/>
            <person name="Meinhardt L.W."/>
            <person name="Bailey B.A."/>
        </authorList>
    </citation>
    <scope>NUCLEOTIDE SEQUENCE [LARGE SCALE GENOMIC DNA]</scope>
    <source>
        <strain evidence="2">zdho120</strain>
    </source>
</reference>
<accession>A0A225WWT2</accession>
<name>A0A225WWT2_9STRA</name>
<keyword evidence="1" id="KW-0548">Nucleotidyltransferase</keyword>
<dbReference type="EMBL" id="NBNE01000161">
    <property type="protein sequence ID" value="OWZ22111.1"/>
    <property type="molecule type" value="Genomic_DNA"/>
</dbReference>
<dbReference type="PANTHER" id="PTHR19446">
    <property type="entry name" value="REVERSE TRANSCRIPTASES"/>
    <property type="match status" value="1"/>
</dbReference>
<gene>
    <name evidence="1" type="ORF">PHMEG_0003228</name>
</gene>
<evidence type="ECO:0000313" key="1">
    <source>
        <dbReference type="EMBL" id="OWZ22111.1"/>
    </source>
</evidence>
<dbReference type="OrthoDB" id="126439at2759"/>
<organism evidence="1 2">
    <name type="scientific">Phytophthora megakarya</name>
    <dbReference type="NCBI Taxonomy" id="4795"/>
    <lineage>
        <taxon>Eukaryota</taxon>
        <taxon>Sar</taxon>
        <taxon>Stramenopiles</taxon>
        <taxon>Oomycota</taxon>
        <taxon>Peronosporomycetes</taxon>
        <taxon>Peronosporales</taxon>
        <taxon>Peronosporaceae</taxon>
        <taxon>Phytophthora</taxon>
    </lineage>
</organism>
<dbReference type="AlphaFoldDB" id="A0A225WWT2"/>
<proteinExistence type="predicted"/>
<dbReference type="STRING" id="4795.A0A225WWT2"/>
<comment type="caution">
    <text evidence="1">The sequence shown here is derived from an EMBL/GenBank/DDBJ whole genome shotgun (WGS) entry which is preliminary data.</text>
</comment>